<dbReference type="RefSeq" id="WP_210056268.1">
    <property type="nucleotide sequence ID" value="NZ_BAAAMH010000003.1"/>
</dbReference>
<dbReference type="InterPro" id="IPR009218">
    <property type="entry name" value="HD_phosphohydro"/>
</dbReference>
<comment type="caution">
    <text evidence="2">The sequence shown here is derived from an EMBL/GenBank/DDBJ whole genome shotgun (WGS) entry which is preliminary data.</text>
</comment>
<proteinExistence type="predicted"/>
<evidence type="ECO:0000259" key="1">
    <source>
        <dbReference type="Pfam" id="PF01966"/>
    </source>
</evidence>
<gene>
    <name evidence="2" type="ORF">JOF54_002505</name>
</gene>
<keyword evidence="3" id="KW-1185">Reference proteome</keyword>
<feature type="domain" description="HD" evidence="1">
    <location>
        <begin position="56"/>
        <end position="148"/>
    </location>
</feature>
<evidence type="ECO:0000313" key="3">
    <source>
        <dbReference type="Proteomes" id="UP000758168"/>
    </source>
</evidence>
<sequence>MPTDPTDPFAVAALDPDAVEAELTERWDALMPALPELGAGLRRRYAEPHRRYHDRTHLLQVLRMVDRLAGDEDLYVVRLAAWFHDAVYDLPERELTNEEASARLSVRELGRAGFEQEDLTQVARLVRLTATHAPGARDPEGELLCDADLAVLAAPPELYDAYVEAVRAEHEAVPEEEFLAGRLAVMEPLADGEIFRSGKAQSLKAAARANLERELWSLRDRLGIEQPEDEDAVRDSRR</sequence>
<dbReference type="Gene3D" id="1.10.3210.10">
    <property type="entry name" value="Hypothetical protein af1432"/>
    <property type="match status" value="1"/>
</dbReference>
<dbReference type="Pfam" id="PF01966">
    <property type="entry name" value="HD"/>
    <property type="match status" value="1"/>
</dbReference>
<dbReference type="Proteomes" id="UP000758168">
    <property type="component" value="Unassembled WGS sequence"/>
</dbReference>
<protein>
    <submittedName>
        <fullName evidence="2">Metal-dependent HD superfamily phosphohydrolase</fullName>
    </submittedName>
</protein>
<accession>A0ABS4ZBM2</accession>
<dbReference type="EMBL" id="JAGIOB010000001">
    <property type="protein sequence ID" value="MBP2417583.1"/>
    <property type="molecule type" value="Genomic_DNA"/>
</dbReference>
<organism evidence="2 3">
    <name type="scientific">Microlunatus capsulatus</name>
    <dbReference type="NCBI Taxonomy" id="99117"/>
    <lineage>
        <taxon>Bacteria</taxon>
        <taxon>Bacillati</taxon>
        <taxon>Actinomycetota</taxon>
        <taxon>Actinomycetes</taxon>
        <taxon>Propionibacteriales</taxon>
        <taxon>Propionibacteriaceae</taxon>
        <taxon>Microlunatus</taxon>
    </lineage>
</organism>
<dbReference type="SUPFAM" id="SSF109604">
    <property type="entry name" value="HD-domain/PDEase-like"/>
    <property type="match status" value="1"/>
</dbReference>
<dbReference type="PANTHER" id="PTHR21174:SF0">
    <property type="entry name" value="HD PHOSPHOHYDROLASE FAMILY PROTEIN-RELATED"/>
    <property type="match status" value="1"/>
</dbReference>
<dbReference type="PANTHER" id="PTHR21174">
    <property type="match status" value="1"/>
</dbReference>
<reference evidence="2 3" key="1">
    <citation type="submission" date="2021-03" db="EMBL/GenBank/DDBJ databases">
        <title>Sequencing the genomes of 1000 actinobacteria strains.</title>
        <authorList>
            <person name="Klenk H.-P."/>
        </authorList>
    </citation>
    <scope>NUCLEOTIDE SEQUENCE [LARGE SCALE GENOMIC DNA]</scope>
    <source>
        <strain evidence="2 3">DSM 12936</strain>
    </source>
</reference>
<evidence type="ECO:0000313" key="2">
    <source>
        <dbReference type="EMBL" id="MBP2417583.1"/>
    </source>
</evidence>
<dbReference type="InterPro" id="IPR006674">
    <property type="entry name" value="HD_domain"/>
</dbReference>
<name>A0ABS4ZBM2_9ACTN</name>